<dbReference type="AlphaFoldDB" id="A0AB37W327"/>
<evidence type="ECO:0000313" key="1">
    <source>
        <dbReference type="EMBL" id="RYN18526.1"/>
    </source>
</evidence>
<sequence>MRRTCEDSHTFTQGEDALDILQTLPGRTAKTRTHAFTLEQGLIHRHDTSRCRIGQAREIVHMDAFENMMVKTKHRRKVSE</sequence>
<protein>
    <submittedName>
        <fullName evidence="1">Uncharacterized protein</fullName>
    </submittedName>
</protein>
<dbReference type="Proteomes" id="UP000292340">
    <property type="component" value="Unassembled WGS sequence"/>
</dbReference>
<gene>
    <name evidence="1" type="ORF">AA0115_g11236</name>
</gene>
<evidence type="ECO:0000313" key="2">
    <source>
        <dbReference type="Proteomes" id="UP000292340"/>
    </source>
</evidence>
<reference evidence="1" key="1">
    <citation type="submission" date="2017-10" db="EMBL/GenBank/DDBJ databases">
        <authorList>
            <person name="Armitage A.D."/>
            <person name="Barbara D.J."/>
            <person name="Woodhall J.W."/>
            <person name="Sreenivasaprasad S."/>
            <person name="Lane C.R."/>
            <person name="Clarkson J.P."/>
            <person name="Harrison R.J."/>
        </authorList>
    </citation>
    <scope>NUCLEOTIDE SEQUENCE</scope>
    <source>
        <strain evidence="1">FERA 1164</strain>
    </source>
</reference>
<accession>A0AB37W327</accession>
<name>A0AB37W327_9PLEO</name>
<proteinExistence type="predicted"/>
<reference evidence="1" key="2">
    <citation type="journal article" date="2019" name="bioRxiv">
        <title>Genomics, evolutionary history and diagnostics of the Alternaria alternata species group including apple and Asian pear pathotypes.</title>
        <authorList>
            <person name="Armitage A.D."/>
            <person name="Cockerton H.M."/>
            <person name="Sreenivasaprasad S."/>
            <person name="Woodhall J.W."/>
            <person name="Lane C.R."/>
            <person name="Harrison R.J."/>
            <person name="Clarkson J.P."/>
        </authorList>
    </citation>
    <scope>NUCLEOTIDE SEQUENCE</scope>
    <source>
        <strain evidence="1">FERA 1164</strain>
    </source>
</reference>
<organism evidence="1 2">
    <name type="scientific">Alternaria tenuissima</name>
    <dbReference type="NCBI Taxonomy" id="119927"/>
    <lineage>
        <taxon>Eukaryota</taxon>
        <taxon>Fungi</taxon>
        <taxon>Dikarya</taxon>
        <taxon>Ascomycota</taxon>
        <taxon>Pezizomycotina</taxon>
        <taxon>Dothideomycetes</taxon>
        <taxon>Pleosporomycetidae</taxon>
        <taxon>Pleosporales</taxon>
        <taxon>Pleosporineae</taxon>
        <taxon>Pleosporaceae</taxon>
        <taxon>Alternaria</taxon>
        <taxon>Alternaria sect. Alternaria</taxon>
        <taxon>Alternaria alternata complex</taxon>
    </lineage>
</organism>
<dbReference type="EMBL" id="PDXB01000049">
    <property type="protein sequence ID" value="RYN18526.1"/>
    <property type="molecule type" value="Genomic_DNA"/>
</dbReference>
<comment type="caution">
    <text evidence="1">The sequence shown here is derived from an EMBL/GenBank/DDBJ whole genome shotgun (WGS) entry which is preliminary data.</text>
</comment>